<feature type="transmembrane region" description="Helical" evidence="1">
    <location>
        <begin position="76"/>
        <end position="97"/>
    </location>
</feature>
<sequence>MPQILLQLFREKGRLRRLPYWLGVGLVVGCFALGILIFETMQVGAGLRRSGLMLFFAALLAWLGGRRLSDIGASPWVARVVIFVSGATPSLMFYLVMNDRVPLNGAILVTGAVIMFASACLIILGFIPGKRGANRYGPAPDERMALTQAVETFE</sequence>
<feature type="transmembrane region" description="Helical" evidence="1">
    <location>
        <begin position="47"/>
        <end position="64"/>
    </location>
</feature>
<accession>A0ABV3PSI1</accession>
<feature type="transmembrane region" description="Helical" evidence="1">
    <location>
        <begin position="103"/>
        <end position="127"/>
    </location>
</feature>
<feature type="transmembrane region" description="Helical" evidence="1">
    <location>
        <begin position="20"/>
        <end position="41"/>
    </location>
</feature>
<dbReference type="Pfam" id="PF05656">
    <property type="entry name" value="DUF805"/>
    <property type="match status" value="1"/>
</dbReference>
<evidence type="ECO:0000256" key="1">
    <source>
        <dbReference type="SAM" id="Phobius"/>
    </source>
</evidence>
<keyword evidence="3" id="KW-1185">Reference proteome</keyword>
<evidence type="ECO:0000313" key="2">
    <source>
        <dbReference type="EMBL" id="MEW9308613.1"/>
    </source>
</evidence>
<proteinExistence type="predicted"/>
<evidence type="ECO:0000313" key="3">
    <source>
        <dbReference type="Proteomes" id="UP001555786"/>
    </source>
</evidence>
<organism evidence="2 3">
    <name type="scientific">Labrys neptuniae</name>
    <dbReference type="NCBI Taxonomy" id="376174"/>
    <lineage>
        <taxon>Bacteria</taxon>
        <taxon>Pseudomonadati</taxon>
        <taxon>Pseudomonadota</taxon>
        <taxon>Alphaproteobacteria</taxon>
        <taxon>Hyphomicrobiales</taxon>
        <taxon>Xanthobacteraceae</taxon>
        <taxon>Labrys</taxon>
    </lineage>
</organism>
<dbReference type="EMBL" id="JBFNQD010000009">
    <property type="protein sequence ID" value="MEW9308613.1"/>
    <property type="molecule type" value="Genomic_DNA"/>
</dbReference>
<comment type="caution">
    <text evidence="2">The sequence shown here is derived from an EMBL/GenBank/DDBJ whole genome shotgun (WGS) entry which is preliminary data.</text>
</comment>
<keyword evidence="1" id="KW-1133">Transmembrane helix</keyword>
<reference evidence="2 3" key="1">
    <citation type="submission" date="2024-07" db="EMBL/GenBank/DDBJ databases">
        <title>Description of Labrys sedimenti sp. nov., isolated from a diclofenac-degrading enrichment culture.</title>
        <authorList>
            <person name="Tancsics A."/>
            <person name="Csepanyi A."/>
        </authorList>
    </citation>
    <scope>NUCLEOTIDE SEQUENCE [LARGE SCALE GENOMIC DNA]</scope>
    <source>
        <strain evidence="2 3">LMG 23578</strain>
    </source>
</reference>
<dbReference type="InterPro" id="IPR008523">
    <property type="entry name" value="DUF805"/>
</dbReference>
<name>A0ABV3PSI1_9HYPH</name>
<protein>
    <submittedName>
        <fullName evidence="2">DUF805 domain-containing protein</fullName>
    </submittedName>
</protein>
<keyword evidence="1" id="KW-0472">Membrane</keyword>
<dbReference type="Proteomes" id="UP001555786">
    <property type="component" value="Unassembled WGS sequence"/>
</dbReference>
<dbReference type="RefSeq" id="WP_311943892.1">
    <property type="nucleotide sequence ID" value="NZ_JAVSCS010000042.1"/>
</dbReference>
<gene>
    <name evidence="2" type="ORF">ABXS05_23875</name>
</gene>
<keyword evidence="1" id="KW-0812">Transmembrane</keyword>